<dbReference type="InterPro" id="IPR000595">
    <property type="entry name" value="cNMP-bd_dom"/>
</dbReference>
<feature type="domain" description="Cyclic nucleotide-binding" evidence="9">
    <location>
        <begin position="125"/>
        <end position="244"/>
    </location>
</feature>
<keyword evidence="6 7" id="KW-0114">cAMP</keyword>
<feature type="binding site" evidence="7">
    <location>
        <position position="203"/>
    </location>
    <ligand>
        <name>3',5'-cyclic AMP</name>
        <dbReference type="ChEBI" id="CHEBI:58165"/>
        <label>1</label>
    </ligand>
</feature>
<dbReference type="AlphaFoldDB" id="A0AAV0UQU6"/>
<organism evidence="10 11">
    <name type="scientific">Hyaloperonospora brassicae</name>
    <name type="common">Brassica downy mildew</name>
    <name type="synonym">Peronospora brassicae</name>
    <dbReference type="NCBI Taxonomy" id="162125"/>
    <lineage>
        <taxon>Eukaryota</taxon>
        <taxon>Sar</taxon>
        <taxon>Stramenopiles</taxon>
        <taxon>Oomycota</taxon>
        <taxon>Peronosporomycetes</taxon>
        <taxon>Peronosporales</taxon>
        <taxon>Peronosporaceae</taxon>
        <taxon>Hyaloperonospora</taxon>
    </lineage>
</organism>
<feature type="compositionally biased region" description="Polar residues" evidence="8">
    <location>
        <begin position="21"/>
        <end position="30"/>
    </location>
</feature>
<feature type="compositionally biased region" description="Basic and acidic residues" evidence="8">
    <location>
        <begin position="34"/>
        <end position="44"/>
    </location>
</feature>
<dbReference type="GO" id="GO:0004862">
    <property type="term" value="F:cAMP-dependent protein kinase inhibitor activity"/>
    <property type="evidence" value="ECO:0007669"/>
    <property type="project" value="TreeGrafter"/>
</dbReference>
<dbReference type="Proteomes" id="UP001162031">
    <property type="component" value="Unassembled WGS sequence"/>
</dbReference>
<evidence type="ECO:0000259" key="9">
    <source>
        <dbReference type="PROSITE" id="PS50042"/>
    </source>
</evidence>
<feature type="region of interest" description="Disordered" evidence="8">
    <location>
        <begin position="1"/>
        <end position="66"/>
    </location>
</feature>
<sequence length="397" mass="43725">MSSRHDWTRGTHASTGAGGTRPTTDWTSGPNRVETQRSEHKRAALGDVDEDEPEDEDARSSASDSEDVVDFTAITARLGGSANRHRRSVVSSFVPAPHEQWTPPVYVKSKGHAESIRRSIRRNLLFATIPQDTMQVLVNAMKYVAVDAGVNVVAQGDVAGDTFYIVASGVCDVVVDDRVVGDVCATSTRNFFGELALLYDSPRAATVRARTRVECWTLDRRTFKCVLMATTMQQRALYLDFLGQVPIFSTLSSYEKMTVADALREAFVESGDIILTEGSTGDDFYIIAHGEVKCTRRGEEVLARLAAGDFFGELALIHDDVRQATVTAVRKTKLLVLDRATFKRLLGPMQEHLRKRADLYELYMNAPRSRASVKPEAIADVDCVGTRDNSSLLLDAS</sequence>
<evidence type="ECO:0000313" key="10">
    <source>
        <dbReference type="EMBL" id="CAI5738150.1"/>
    </source>
</evidence>
<comment type="caution">
    <text evidence="10">The sequence shown here is derived from an EMBL/GenBank/DDBJ whole genome shotgun (WGS) entry which is preliminary data.</text>
</comment>
<feature type="binding site" evidence="7">
    <location>
        <position position="313"/>
    </location>
    <ligand>
        <name>3',5'-cyclic AMP</name>
        <dbReference type="ChEBI" id="CHEBI:58165"/>
        <label>2</label>
    </ligand>
</feature>
<dbReference type="SUPFAM" id="SSF51206">
    <property type="entry name" value="cAMP-binding domain-like"/>
    <property type="match status" value="2"/>
</dbReference>
<dbReference type="InterPro" id="IPR012198">
    <property type="entry name" value="cAMP_dep_PK_reg_su"/>
</dbReference>
<evidence type="ECO:0000256" key="1">
    <source>
        <dbReference type="ARBA" id="ARBA00005753"/>
    </source>
</evidence>
<evidence type="ECO:0000256" key="8">
    <source>
        <dbReference type="SAM" id="MobiDB-lite"/>
    </source>
</evidence>
<keyword evidence="2" id="KW-0597">Phosphoprotein</keyword>
<evidence type="ECO:0000256" key="2">
    <source>
        <dbReference type="ARBA" id="ARBA00022553"/>
    </source>
</evidence>
<dbReference type="Pfam" id="PF00027">
    <property type="entry name" value="cNMP_binding"/>
    <property type="match status" value="2"/>
</dbReference>
<dbReference type="PROSITE" id="PS50042">
    <property type="entry name" value="CNMP_BINDING_3"/>
    <property type="match status" value="2"/>
</dbReference>
<dbReference type="InterPro" id="IPR014710">
    <property type="entry name" value="RmlC-like_jellyroll"/>
</dbReference>
<evidence type="ECO:0000256" key="7">
    <source>
        <dbReference type="PIRSR" id="PIRSR000548-1"/>
    </source>
</evidence>
<keyword evidence="11" id="KW-1185">Reference proteome</keyword>
<name>A0AAV0UQU6_HYABA</name>
<feature type="binding site" evidence="7">
    <location>
        <position position="194"/>
    </location>
    <ligand>
        <name>3',5'-cyclic AMP</name>
        <dbReference type="ChEBI" id="CHEBI:58165"/>
        <label>1</label>
    </ligand>
</feature>
<protein>
    <recommendedName>
        <fullName evidence="9">Cyclic nucleotide-binding domain-containing protein</fullName>
    </recommendedName>
</protein>
<dbReference type="PANTHER" id="PTHR11635">
    <property type="entry name" value="CAMP-DEPENDENT PROTEIN KINASE REGULATORY CHAIN"/>
    <property type="match status" value="1"/>
</dbReference>
<dbReference type="Gene3D" id="2.60.120.10">
    <property type="entry name" value="Jelly Rolls"/>
    <property type="match status" value="2"/>
</dbReference>
<evidence type="ECO:0000256" key="4">
    <source>
        <dbReference type="ARBA" id="ARBA00022737"/>
    </source>
</evidence>
<accession>A0AAV0UQU6</accession>
<keyword evidence="5 7" id="KW-0547">Nucleotide-binding</keyword>
<evidence type="ECO:0000256" key="5">
    <source>
        <dbReference type="ARBA" id="ARBA00022741"/>
    </source>
</evidence>
<dbReference type="PIRSF" id="PIRSF000548">
    <property type="entry name" value="PK_regulatory"/>
    <property type="match status" value="1"/>
</dbReference>
<keyword evidence="3 7" id="KW-0116">cAMP-binding</keyword>
<dbReference type="InterPro" id="IPR050503">
    <property type="entry name" value="cAMP-dep_PK_reg_su-like"/>
</dbReference>
<dbReference type="InterPro" id="IPR018488">
    <property type="entry name" value="cNMP-bd_CS"/>
</dbReference>
<dbReference type="GO" id="GO:0005952">
    <property type="term" value="C:cAMP-dependent protein kinase complex"/>
    <property type="evidence" value="ECO:0007669"/>
    <property type="project" value="InterPro"/>
</dbReference>
<dbReference type="InterPro" id="IPR018490">
    <property type="entry name" value="cNMP-bd_dom_sf"/>
</dbReference>
<dbReference type="CDD" id="cd00038">
    <property type="entry name" value="CAP_ED"/>
    <property type="match status" value="2"/>
</dbReference>
<dbReference type="GO" id="GO:0030552">
    <property type="term" value="F:cAMP binding"/>
    <property type="evidence" value="ECO:0007669"/>
    <property type="project" value="UniProtKB-KW"/>
</dbReference>
<feature type="binding site" evidence="7">
    <location>
        <position position="322"/>
    </location>
    <ligand>
        <name>3',5'-cyclic AMP</name>
        <dbReference type="ChEBI" id="CHEBI:58165"/>
        <label>2</label>
    </ligand>
</feature>
<evidence type="ECO:0000256" key="6">
    <source>
        <dbReference type="ARBA" id="ARBA00023149"/>
    </source>
</evidence>
<evidence type="ECO:0000256" key="3">
    <source>
        <dbReference type="ARBA" id="ARBA00022566"/>
    </source>
</evidence>
<evidence type="ECO:0000313" key="11">
    <source>
        <dbReference type="Proteomes" id="UP001162031"/>
    </source>
</evidence>
<keyword evidence="4" id="KW-0677">Repeat</keyword>
<dbReference type="GO" id="GO:0005829">
    <property type="term" value="C:cytosol"/>
    <property type="evidence" value="ECO:0007669"/>
    <property type="project" value="TreeGrafter"/>
</dbReference>
<feature type="compositionally biased region" description="Acidic residues" evidence="8">
    <location>
        <begin position="47"/>
        <end position="57"/>
    </location>
</feature>
<gene>
    <name evidence="10" type="ORF">HBR001_LOCUS7390</name>
</gene>
<feature type="domain" description="Cyclic nucleotide-binding" evidence="9">
    <location>
        <begin position="247"/>
        <end position="363"/>
    </location>
</feature>
<dbReference type="PROSITE" id="PS00889">
    <property type="entry name" value="CNMP_BINDING_2"/>
    <property type="match status" value="2"/>
</dbReference>
<dbReference type="SMART" id="SM00100">
    <property type="entry name" value="cNMP"/>
    <property type="match status" value="2"/>
</dbReference>
<comment type="similarity">
    <text evidence="1">Belongs to the cAMP-dependent kinase regulatory chain family.</text>
</comment>
<proteinExistence type="inferred from homology"/>
<dbReference type="PANTHER" id="PTHR11635:SF152">
    <property type="entry name" value="CAMP-DEPENDENT PROTEIN KINASE TYPE I REGULATORY SUBUNIT-RELATED"/>
    <property type="match status" value="1"/>
</dbReference>
<reference evidence="10" key="1">
    <citation type="submission" date="2022-12" db="EMBL/GenBank/DDBJ databases">
        <authorList>
            <person name="Webb A."/>
        </authorList>
    </citation>
    <scope>NUCLEOTIDE SEQUENCE</scope>
    <source>
        <strain evidence="10">Hp1</strain>
    </source>
</reference>
<dbReference type="PRINTS" id="PR00103">
    <property type="entry name" value="CAMPKINASE"/>
</dbReference>
<dbReference type="EMBL" id="CANTFL010001360">
    <property type="protein sequence ID" value="CAI5738150.1"/>
    <property type="molecule type" value="Genomic_DNA"/>
</dbReference>
<dbReference type="GO" id="GO:0034236">
    <property type="term" value="F:protein kinase A catalytic subunit binding"/>
    <property type="evidence" value="ECO:0007669"/>
    <property type="project" value="TreeGrafter"/>
</dbReference>